<dbReference type="PANTHER" id="PTHR23526">
    <property type="entry name" value="INTEGRAL MEMBRANE TRANSPORT PROTEIN-RELATED"/>
    <property type="match status" value="1"/>
</dbReference>
<keyword evidence="1" id="KW-0472">Membrane</keyword>
<accession>A0A832EVZ6</accession>
<feature type="transmembrane region" description="Helical" evidence="1">
    <location>
        <begin position="74"/>
        <end position="93"/>
    </location>
</feature>
<dbReference type="InterPro" id="IPR036259">
    <property type="entry name" value="MFS_trans_sf"/>
</dbReference>
<dbReference type="EMBL" id="DTAU01000106">
    <property type="protein sequence ID" value="HFQ79153.1"/>
    <property type="molecule type" value="Genomic_DNA"/>
</dbReference>
<feature type="transmembrane region" description="Helical" evidence="1">
    <location>
        <begin position="99"/>
        <end position="119"/>
    </location>
</feature>
<comment type="caution">
    <text evidence="2">The sequence shown here is derived from an EMBL/GenBank/DDBJ whole genome shotgun (WGS) entry which is preliminary data.</text>
</comment>
<dbReference type="PANTHER" id="PTHR23526:SF2">
    <property type="entry name" value="MAJOR FACILITATOR SUPERFAMILY (MFS) PROFILE DOMAIN-CONTAINING PROTEIN"/>
    <property type="match status" value="1"/>
</dbReference>
<dbReference type="Gene3D" id="1.20.1250.20">
    <property type="entry name" value="MFS general substrate transporter like domains"/>
    <property type="match status" value="2"/>
</dbReference>
<feature type="transmembrane region" description="Helical" evidence="1">
    <location>
        <begin position="139"/>
        <end position="161"/>
    </location>
</feature>
<name>A0A832EVZ6_9CREN</name>
<feature type="transmembrane region" description="Helical" evidence="1">
    <location>
        <begin position="284"/>
        <end position="301"/>
    </location>
</feature>
<organism evidence="2">
    <name type="scientific">Ignisphaera aggregans</name>
    <dbReference type="NCBI Taxonomy" id="334771"/>
    <lineage>
        <taxon>Archaea</taxon>
        <taxon>Thermoproteota</taxon>
        <taxon>Thermoprotei</taxon>
        <taxon>Desulfurococcales</taxon>
        <taxon>Desulfurococcaceae</taxon>
        <taxon>Ignisphaera</taxon>
    </lineage>
</organism>
<keyword evidence="1" id="KW-1133">Transmembrane helix</keyword>
<dbReference type="Pfam" id="PF07690">
    <property type="entry name" value="MFS_1"/>
    <property type="match status" value="1"/>
</dbReference>
<feature type="transmembrane region" description="Helical" evidence="1">
    <location>
        <begin position="339"/>
        <end position="356"/>
    </location>
</feature>
<dbReference type="InterPro" id="IPR011701">
    <property type="entry name" value="MFS"/>
</dbReference>
<reference evidence="2" key="1">
    <citation type="journal article" date="2020" name="mSystems">
        <title>Genome- and Community-Level Interaction Insights into Carbon Utilization and Element Cycling Functions of Hydrothermarchaeota in Hydrothermal Sediment.</title>
        <authorList>
            <person name="Zhou Z."/>
            <person name="Liu Y."/>
            <person name="Xu W."/>
            <person name="Pan J."/>
            <person name="Luo Z.H."/>
            <person name="Li M."/>
        </authorList>
    </citation>
    <scope>NUCLEOTIDE SEQUENCE</scope>
    <source>
        <strain evidence="2">SpSt-629</strain>
    </source>
</reference>
<keyword evidence="1" id="KW-0812">Transmembrane</keyword>
<dbReference type="AlphaFoldDB" id="A0A832EVZ6"/>
<dbReference type="SUPFAM" id="SSF103473">
    <property type="entry name" value="MFS general substrate transporter"/>
    <property type="match status" value="1"/>
</dbReference>
<protein>
    <submittedName>
        <fullName evidence="2">MFS transporter</fullName>
    </submittedName>
</protein>
<proteinExistence type="predicted"/>
<dbReference type="GO" id="GO:0022857">
    <property type="term" value="F:transmembrane transporter activity"/>
    <property type="evidence" value="ECO:0007669"/>
    <property type="project" value="InterPro"/>
</dbReference>
<evidence type="ECO:0000256" key="1">
    <source>
        <dbReference type="SAM" id="Phobius"/>
    </source>
</evidence>
<feature type="transmembrane region" description="Helical" evidence="1">
    <location>
        <begin position="7"/>
        <end position="31"/>
    </location>
</feature>
<dbReference type="InterPro" id="IPR052528">
    <property type="entry name" value="Sugar_transport-like"/>
</dbReference>
<evidence type="ECO:0000313" key="2">
    <source>
        <dbReference type="EMBL" id="HFQ79153.1"/>
    </source>
</evidence>
<feature type="transmembrane region" description="Helical" evidence="1">
    <location>
        <begin position="362"/>
        <end position="381"/>
    </location>
</feature>
<feature type="transmembrane region" description="Helical" evidence="1">
    <location>
        <begin position="167"/>
        <end position="187"/>
    </location>
</feature>
<feature type="transmembrane region" description="Helical" evidence="1">
    <location>
        <begin position="220"/>
        <end position="242"/>
    </location>
</feature>
<gene>
    <name evidence="2" type="ORF">ENT99_05565</name>
</gene>
<sequence>MIWIKYYWIWVIHSIFYSFTFTFSTAFYQAYAIRVLGYSVDELGNITFLNLAAISLGSFASPILVNRYRHRRVVLWKVFTSLNIISWSLSGFSDIVSRYMLFFYIALAQFTGAIGGMAYSDLIADIIPKEKSIKIFSKVNTYTTLSSLVSLSISVSIFVVLGSSIVSYRICYSITIVSAIISAAFLWKMKDLVQKKNEMTSVKYVIKVYRDIVRKDVARGYIVFISLFTFFANMPAALWNYYIIKIFNGTELWISVNNIMNLVAGTLGNYLLSKISHRLNPKKTIVYSIIPISFVPTIFLFSSTLSAQAVMNLYSGLSWTGFNLIVNIYNLYLAGEKRVYMIALLGVLNNLAASIASRLGSAIASINLLTMQMVFIMSTIGRLSMYFYARKNLPNI</sequence>
<feature type="transmembrane region" description="Helical" evidence="1">
    <location>
        <begin position="43"/>
        <end position="65"/>
    </location>
</feature>
<feature type="transmembrane region" description="Helical" evidence="1">
    <location>
        <begin position="254"/>
        <end position="272"/>
    </location>
</feature>
<feature type="transmembrane region" description="Helical" evidence="1">
    <location>
        <begin position="313"/>
        <end position="332"/>
    </location>
</feature>